<reference evidence="1 2" key="1">
    <citation type="submission" date="2021-06" db="EMBL/GenBank/DDBJ databases">
        <title>Caerostris extrusa draft genome.</title>
        <authorList>
            <person name="Kono N."/>
            <person name="Arakawa K."/>
        </authorList>
    </citation>
    <scope>NUCLEOTIDE SEQUENCE [LARGE SCALE GENOMIC DNA]</scope>
</reference>
<comment type="caution">
    <text evidence="1">The sequence shown here is derived from an EMBL/GenBank/DDBJ whole genome shotgun (WGS) entry which is preliminary data.</text>
</comment>
<evidence type="ECO:0000313" key="1">
    <source>
        <dbReference type="EMBL" id="GIX76035.1"/>
    </source>
</evidence>
<sequence>MRHYCNPAHRVHAPRQYSTVQASAFGVPRLLREIKTMEKEEKTHSKFNKFRKRCCERGSRLKLKLNRFFQNSGGRADGGKRGSLLFKLRLSPPEFESRSPSFSHPPLLHVIPSSIGSWLTMEAVLSQRFSGG</sequence>
<accession>A0AAV4MVP0</accession>
<organism evidence="1 2">
    <name type="scientific">Caerostris extrusa</name>
    <name type="common">Bark spider</name>
    <name type="synonym">Caerostris bankana</name>
    <dbReference type="NCBI Taxonomy" id="172846"/>
    <lineage>
        <taxon>Eukaryota</taxon>
        <taxon>Metazoa</taxon>
        <taxon>Ecdysozoa</taxon>
        <taxon>Arthropoda</taxon>
        <taxon>Chelicerata</taxon>
        <taxon>Arachnida</taxon>
        <taxon>Araneae</taxon>
        <taxon>Araneomorphae</taxon>
        <taxon>Entelegynae</taxon>
        <taxon>Araneoidea</taxon>
        <taxon>Araneidae</taxon>
        <taxon>Caerostris</taxon>
    </lineage>
</organism>
<protein>
    <submittedName>
        <fullName evidence="1">Uncharacterized protein</fullName>
    </submittedName>
</protein>
<evidence type="ECO:0000313" key="2">
    <source>
        <dbReference type="Proteomes" id="UP001054945"/>
    </source>
</evidence>
<keyword evidence="2" id="KW-1185">Reference proteome</keyword>
<dbReference type="Proteomes" id="UP001054945">
    <property type="component" value="Unassembled WGS sequence"/>
</dbReference>
<dbReference type="AlphaFoldDB" id="A0AAV4MVP0"/>
<dbReference type="EMBL" id="BPLR01020219">
    <property type="protein sequence ID" value="GIX76035.1"/>
    <property type="molecule type" value="Genomic_DNA"/>
</dbReference>
<proteinExistence type="predicted"/>
<gene>
    <name evidence="1" type="ORF">CEXT_654821</name>
</gene>
<name>A0AAV4MVP0_CAEEX</name>